<evidence type="ECO:0000313" key="2">
    <source>
        <dbReference type="EMBL" id="MDA5194019.1"/>
    </source>
</evidence>
<dbReference type="EMBL" id="JANWOI010000003">
    <property type="protein sequence ID" value="MDA5194019.1"/>
    <property type="molecule type" value="Genomic_DNA"/>
</dbReference>
<feature type="chain" id="PRO_5040938308" evidence="1">
    <location>
        <begin position="26"/>
        <end position="199"/>
    </location>
</feature>
<dbReference type="Pfam" id="PF06577">
    <property type="entry name" value="EipA"/>
    <property type="match status" value="1"/>
</dbReference>
<evidence type="ECO:0000256" key="1">
    <source>
        <dbReference type="SAM" id="SignalP"/>
    </source>
</evidence>
<organism evidence="2 3">
    <name type="scientific">Govanella unica</name>
    <dbReference type="NCBI Taxonomy" id="2975056"/>
    <lineage>
        <taxon>Bacteria</taxon>
        <taxon>Pseudomonadati</taxon>
        <taxon>Pseudomonadota</taxon>
        <taxon>Alphaproteobacteria</taxon>
        <taxon>Emcibacterales</taxon>
        <taxon>Govanellaceae</taxon>
        <taxon>Govanella</taxon>
    </lineage>
</organism>
<dbReference type="RefSeq" id="WP_274943726.1">
    <property type="nucleotide sequence ID" value="NZ_JANWOI010000003.1"/>
</dbReference>
<protein>
    <submittedName>
        <fullName evidence="2">DUF1134 domain-containing protein</fullName>
    </submittedName>
</protein>
<name>A0A9X3TYU3_9PROT</name>
<sequence length="199" mass="21567">MVDVSRNMIAGLVVVFSLLSGPALAQSQAPQNTPQDTDANTYDKDSIISVTSDFLGSGSEAVAKVVEKVFSDLGRPNAYITGSEMSAAAIIGLRYGDGDMHHKIEGNRRVFWTGPSLGIDLGGNASRSVTLVYHLYDSEDLFRRYPAVEGSFYYIGGIGVNYQQKGNIILAPIRVGLGLRAGANLGYVHYTRERSWIPF</sequence>
<dbReference type="AlphaFoldDB" id="A0A9X3TYU3"/>
<comment type="caution">
    <text evidence="2">The sequence shown here is derived from an EMBL/GenBank/DDBJ whole genome shotgun (WGS) entry which is preliminary data.</text>
</comment>
<accession>A0A9X3TYU3</accession>
<dbReference type="Proteomes" id="UP001141619">
    <property type="component" value="Unassembled WGS sequence"/>
</dbReference>
<keyword evidence="1" id="KW-0732">Signal</keyword>
<dbReference type="InterPro" id="IPR008325">
    <property type="entry name" value="EipA-like"/>
</dbReference>
<reference evidence="2" key="2">
    <citation type="journal article" date="2023" name="Syst. Appl. Microbiol.">
        <title>Govania unica gen. nov., sp. nov., a rare biosphere bacterium that represents a novel family in the class Alphaproteobacteria.</title>
        <authorList>
            <person name="Vandamme P."/>
            <person name="Peeters C."/>
            <person name="Hettiarachchi A."/>
            <person name="Cnockaert M."/>
            <person name="Carlier A."/>
        </authorList>
    </citation>
    <scope>NUCLEOTIDE SEQUENCE</scope>
    <source>
        <strain evidence="2">LMG 31809</strain>
    </source>
</reference>
<feature type="signal peptide" evidence="1">
    <location>
        <begin position="1"/>
        <end position="25"/>
    </location>
</feature>
<proteinExistence type="predicted"/>
<gene>
    <name evidence="2" type="ORF">NYP16_08665</name>
</gene>
<keyword evidence="3" id="KW-1185">Reference proteome</keyword>
<reference evidence="2" key="1">
    <citation type="submission" date="2022-08" db="EMBL/GenBank/DDBJ databases">
        <authorList>
            <person name="Vandamme P."/>
            <person name="Hettiarachchi A."/>
            <person name="Peeters C."/>
            <person name="Cnockaert M."/>
            <person name="Carlier A."/>
        </authorList>
    </citation>
    <scope>NUCLEOTIDE SEQUENCE</scope>
    <source>
        <strain evidence="2">LMG 31809</strain>
    </source>
</reference>
<evidence type="ECO:0000313" key="3">
    <source>
        <dbReference type="Proteomes" id="UP001141619"/>
    </source>
</evidence>